<reference evidence="8" key="1">
    <citation type="submission" date="2025-08" db="UniProtKB">
        <authorList>
            <consortium name="Ensembl"/>
        </authorList>
    </citation>
    <scope>IDENTIFICATION</scope>
</reference>
<dbReference type="PANTHER" id="PTHR11461:SF180">
    <property type="entry name" value="LEUKOCYTE ELASTASE INHIBITOR"/>
    <property type="match status" value="1"/>
</dbReference>
<evidence type="ECO:0000256" key="2">
    <source>
        <dbReference type="ARBA" id="ARBA00006426"/>
    </source>
</evidence>
<sequence length="361" mass="40840">MEGLSRANSAFALDLYRTLSASNAEGNMFFSPLSISAALSMVYLGARGDTAKEMEKVLSFSSVSDVHSHFESLTSAINSPSASYILRLANRLYGEKTFSFLPEYLESTLKLYHADLQAVDFIGASDESRQLINKWVEEQTESEKKQINLDLVILFVMFTFSLVCVFVFHQNERRPVQMMYQKKKFPFNYVCDHRLQVLELPYVKEELSMLILLPEESQDGSDPLHKLERELTLDKLHEWTNRNNMDTHTEIIVHLPKFKLEVESSLAEILMGMGMTSVFQGPMADLTGMSSQGGLFLSAVAHKAFVDVNEEGTEAAAATAAIVAFCMLREEHFKADHPFLFFIRHNPTNSILFFGRFRGPS</sequence>
<dbReference type="InterPro" id="IPR023796">
    <property type="entry name" value="Serpin_dom"/>
</dbReference>
<dbReference type="SUPFAM" id="SSF56574">
    <property type="entry name" value="Serpins"/>
    <property type="match status" value="1"/>
</dbReference>
<dbReference type="Ensembl" id="ENSCCRT00010026738.1">
    <property type="protein sequence ID" value="ENSCCRP00010024388.1"/>
    <property type="gene ID" value="ENSCCRG00010010489.1"/>
</dbReference>
<dbReference type="InterPro" id="IPR036186">
    <property type="entry name" value="Serpin_sf"/>
</dbReference>
<evidence type="ECO:0000256" key="5">
    <source>
        <dbReference type="ARBA" id="ARBA00022900"/>
    </source>
</evidence>
<evidence type="ECO:0000256" key="1">
    <source>
        <dbReference type="ARBA" id="ARBA00004496"/>
    </source>
</evidence>
<dbReference type="SMART" id="SM00093">
    <property type="entry name" value="SERPIN"/>
    <property type="match status" value="1"/>
</dbReference>
<name>A0A8C1IXZ4_CYPCA</name>
<evidence type="ECO:0000256" key="6">
    <source>
        <dbReference type="SAM" id="Phobius"/>
    </source>
</evidence>
<dbReference type="Proteomes" id="UP000694427">
    <property type="component" value="Unplaced"/>
</dbReference>
<keyword evidence="4" id="KW-0646">Protease inhibitor</keyword>
<dbReference type="AlphaFoldDB" id="A0A8C1IXZ4"/>
<evidence type="ECO:0000313" key="9">
    <source>
        <dbReference type="Proteomes" id="UP000694427"/>
    </source>
</evidence>
<dbReference type="InterPro" id="IPR042185">
    <property type="entry name" value="Serpin_sf_2"/>
</dbReference>
<feature type="transmembrane region" description="Helical" evidence="6">
    <location>
        <begin position="151"/>
        <end position="169"/>
    </location>
</feature>
<keyword evidence="6" id="KW-0812">Transmembrane</keyword>
<protein>
    <submittedName>
        <fullName evidence="8">Serpin peptidase inhibitor, clade B (ovalbumin), member 1, like 2</fullName>
    </submittedName>
</protein>
<dbReference type="GO" id="GO:0005737">
    <property type="term" value="C:cytoplasm"/>
    <property type="evidence" value="ECO:0007669"/>
    <property type="project" value="UniProtKB-SubCell"/>
</dbReference>
<dbReference type="InterPro" id="IPR042178">
    <property type="entry name" value="Serpin_sf_1"/>
</dbReference>
<dbReference type="FunFam" id="2.30.39.10:FF:000014">
    <property type="entry name" value="Serpin family B member 9"/>
    <property type="match status" value="1"/>
</dbReference>
<keyword evidence="5" id="KW-0722">Serine protease inhibitor</keyword>
<comment type="similarity">
    <text evidence="2">Belongs to the serpin family. Ov-serpin subfamily.</text>
</comment>
<keyword evidence="9" id="KW-1185">Reference proteome</keyword>
<evidence type="ECO:0000259" key="7">
    <source>
        <dbReference type="SMART" id="SM00093"/>
    </source>
</evidence>
<dbReference type="PROSITE" id="PS00284">
    <property type="entry name" value="SERPIN"/>
    <property type="match status" value="1"/>
</dbReference>
<dbReference type="GO" id="GO:0004867">
    <property type="term" value="F:serine-type endopeptidase inhibitor activity"/>
    <property type="evidence" value="ECO:0007669"/>
    <property type="project" value="UniProtKB-KW"/>
</dbReference>
<evidence type="ECO:0000313" key="8">
    <source>
        <dbReference type="Ensembl" id="ENSCCRP00010024388.1"/>
    </source>
</evidence>
<evidence type="ECO:0000256" key="4">
    <source>
        <dbReference type="ARBA" id="ARBA00022690"/>
    </source>
</evidence>
<dbReference type="Gene3D" id="3.30.497.10">
    <property type="entry name" value="Antithrombin, subunit I, domain 2"/>
    <property type="match status" value="2"/>
</dbReference>
<evidence type="ECO:0000256" key="3">
    <source>
        <dbReference type="ARBA" id="ARBA00022490"/>
    </source>
</evidence>
<dbReference type="InterPro" id="IPR000215">
    <property type="entry name" value="Serpin_fam"/>
</dbReference>
<reference evidence="8" key="2">
    <citation type="submission" date="2025-09" db="UniProtKB">
        <authorList>
            <consortium name="Ensembl"/>
        </authorList>
    </citation>
    <scope>IDENTIFICATION</scope>
</reference>
<accession>A0A8C1IXZ4</accession>
<dbReference type="Pfam" id="PF00079">
    <property type="entry name" value="Serpin"/>
    <property type="match status" value="2"/>
</dbReference>
<keyword evidence="6" id="KW-1133">Transmembrane helix</keyword>
<feature type="domain" description="Serpin" evidence="7">
    <location>
        <begin position="13"/>
        <end position="360"/>
    </location>
</feature>
<dbReference type="PANTHER" id="PTHR11461">
    <property type="entry name" value="SERINE PROTEASE INHIBITOR, SERPIN"/>
    <property type="match status" value="1"/>
</dbReference>
<dbReference type="GO" id="GO:0005615">
    <property type="term" value="C:extracellular space"/>
    <property type="evidence" value="ECO:0007669"/>
    <property type="project" value="InterPro"/>
</dbReference>
<organism evidence="8 9">
    <name type="scientific">Cyprinus carpio</name>
    <name type="common">Common carp</name>
    <dbReference type="NCBI Taxonomy" id="7962"/>
    <lineage>
        <taxon>Eukaryota</taxon>
        <taxon>Metazoa</taxon>
        <taxon>Chordata</taxon>
        <taxon>Craniata</taxon>
        <taxon>Vertebrata</taxon>
        <taxon>Euteleostomi</taxon>
        <taxon>Actinopterygii</taxon>
        <taxon>Neopterygii</taxon>
        <taxon>Teleostei</taxon>
        <taxon>Ostariophysi</taxon>
        <taxon>Cypriniformes</taxon>
        <taxon>Cyprinidae</taxon>
        <taxon>Cyprininae</taxon>
        <taxon>Cyprinus</taxon>
    </lineage>
</organism>
<keyword evidence="6" id="KW-0472">Membrane</keyword>
<dbReference type="InterPro" id="IPR023795">
    <property type="entry name" value="Serpin_CS"/>
</dbReference>
<dbReference type="Gene3D" id="2.30.39.10">
    <property type="entry name" value="Alpha-1-antitrypsin, domain 1"/>
    <property type="match status" value="1"/>
</dbReference>
<comment type="subcellular location">
    <subcellularLocation>
        <location evidence="1">Cytoplasm</location>
    </subcellularLocation>
</comment>
<keyword evidence="3" id="KW-0963">Cytoplasm</keyword>
<proteinExistence type="inferred from homology"/>